<dbReference type="SUPFAM" id="SSF55464">
    <property type="entry name" value="Origin of replication-binding domain, RBD-like"/>
    <property type="match status" value="1"/>
</dbReference>
<evidence type="ECO:0000313" key="3">
    <source>
        <dbReference type="EMBL" id="QDT71289.1"/>
    </source>
</evidence>
<dbReference type="InterPro" id="IPR027417">
    <property type="entry name" value="P-loop_NTPase"/>
</dbReference>
<reference evidence="3 4" key="1">
    <citation type="submission" date="2019-02" db="EMBL/GenBank/DDBJ databases">
        <title>Deep-cultivation of Planctomycetes and their phenomic and genomic characterization uncovers novel biology.</title>
        <authorList>
            <person name="Wiegand S."/>
            <person name="Jogler M."/>
            <person name="Boedeker C."/>
            <person name="Pinto D."/>
            <person name="Vollmers J."/>
            <person name="Rivas-Marin E."/>
            <person name="Kohn T."/>
            <person name="Peeters S.H."/>
            <person name="Heuer A."/>
            <person name="Rast P."/>
            <person name="Oberbeckmann S."/>
            <person name="Bunk B."/>
            <person name="Jeske O."/>
            <person name="Meyerdierks A."/>
            <person name="Storesund J.E."/>
            <person name="Kallscheuer N."/>
            <person name="Luecker S."/>
            <person name="Lage O.M."/>
            <person name="Pohl T."/>
            <person name="Merkel B.J."/>
            <person name="Hornburger P."/>
            <person name="Mueller R.-W."/>
            <person name="Bruemmer F."/>
            <person name="Labrenz M."/>
            <person name="Spormann A.M."/>
            <person name="Op den Camp H."/>
            <person name="Overmann J."/>
            <person name="Amann R."/>
            <person name="Jetten M.S.M."/>
            <person name="Mascher T."/>
            <person name="Medema M.H."/>
            <person name="Devos D.P."/>
            <person name="Kaster A.-K."/>
            <person name="Ovreas L."/>
            <person name="Rohde M."/>
            <person name="Galperin M.Y."/>
            <person name="Jogler C."/>
        </authorList>
    </citation>
    <scope>NUCLEOTIDE SEQUENCE [LARGE SCALE GENOMIC DNA]</scope>
    <source>
        <strain evidence="3 4">I41</strain>
    </source>
</reference>
<dbReference type="KEGG" id="llh:I41_04460"/>
<dbReference type="Pfam" id="PF13604">
    <property type="entry name" value="AAA_30"/>
    <property type="match status" value="1"/>
</dbReference>
<evidence type="ECO:0000259" key="2">
    <source>
        <dbReference type="Pfam" id="PF08751"/>
    </source>
</evidence>
<feature type="domain" description="TrwC relaxase" evidence="2">
    <location>
        <begin position="15"/>
        <end position="304"/>
    </location>
</feature>
<gene>
    <name evidence="3" type="primary">traI</name>
    <name evidence="3" type="ORF">I41_04460</name>
</gene>
<dbReference type="CDD" id="cd18809">
    <property type="entry name" value="SF1_C_RecD"/>
    <property type="match status" value="1"/>
</dbReference>
<dbReference type="Gene3D" id="2.30.30.940">
    <property type="match status" value="1"/>
</dbReference>
<dbReference type="PANTHER" id="PTHR47642">
    <property type="entry name" value="ATP-DEPENDENT DNA HELICASE"/>
    <property type="match status" value="1"/>
</dbReference>
<sequence>MVATITTLASSFDGDYFTSLAKKDYYLSGGEPPGRWCGAGAVALGLDGIVDQAAFKNLLAGFWADGRKLERRLGAGVNDKRVPGYDLTFSAPKSVSAMWATAPPEVQRQIEIAFDLAVNSTLSWLEQNIPFARRGKGGYQREFAELVIAMFDHGTSRVAKGKDFEPQYHRHCVIANVCRGQDGRWSGVDSRALHQWTRSLGPMFRATLAEELQQRLGVGLHRPLDSRRQEASWFEVAGVPAELCRQWSSRRDEIERLLEGSAGLGAAWSRAQAREAANLATRTTKTPIPPRHQLFSFWQEAARQFGFFPETVCDVEATRSPLDREAIFDAAWRRTTEQLDQSQSTFTYREAVQRVCEAAQTSGLSGTWLADRLALQLRQSAEIRLIGEVKGEIRYATQATWQEEEAFIAEVGKLRSATGACVNPKDIAKAIASHPTLLPEQRAAAEHLLTSPGAIRALSGVAGAGKSFTLDVVREALERSGYRVIGAALAGVAKEELAAKAGIESRTIASYLYHFNKSLGHKLRERVRHDARQFIRAMQGKSTHLPKKVGVDQKTVLIVDEAGMIDTKSFRQLCQEVRRCGGTVIFVGDTAQLQPIAAGGPFRYLLKQLTPASLQTNLRQRDAADLLATEQFRAGGAKPALQNYTDRGRLVVAKDRGEAIHRLVDAWTASGGARRPEQHLIFTPTRREAQVANRFCQAERLEQGVVDRSQSLRHGDGQLCAGDRVLFHKNVFADGIRNGYRGVISNIDRLRGRLTIRLDGEENTREVTVRARDYGAEGLTLGYAQTTHKGQGQTVDHSYLLVGGTMADREMIYVQATRGKLSTQLFVDEPHAGEELQELAQSLTRSRPKELAHDLATRDANSYRPTLEL</sequence>
<dbReference type="PANTHER" id="PTHR47642:SF5">
    <property type="entry name" value="ATP-DEPENDENT DNA HELICASE"/>
    <property type="match status" value="1"/>
</dbReference>
<feature type="region of interest" description="Disordered" evidence="1">
    <location>
        <begin position="847"/>
        <end position="869"/>
    </location>
</feature>
<dbReference type="InterPro" id="IPR014862">
    <property type="entry name" value="TrwC"/>
</dbReference>
<proteinExistence type="predicted"/>
<keyword evidence="4" id="KW-1185">Reference proteome</keyword>
<dbReference type="Proteomes" id="UP000317909">
    <property type="component" value="Chromosome"/>
</dbReference>
<accession>A0A517TSE7</accession>
<dbReference type="NCBIfam" id="TIGR02686">
    <property type="entry name" value="relax_trwC"/>
    <property type="match status" value="1"/>
</dbReference>
<feature type="compositionally biased region" description="Basic and acidic residues" evidence="1">
    <location>
        <begin position="847"/>
        <end position="857"/>
    </location>
</feature>
<dbReference type="Pfam" id="PF08751">
    <property type="entry name" value="TrwC"/>
    <property type="match status" value="1"/>
</dbReference>
<protein>
    <submittedName>
        <fullName evidence="3">Multifunctional conjugation protein TraI</fullName>
    </submittedName>
</protein>
<dbReference type="Gene3D" id="3.40.50.300">
    <property type="entry name" value="P-loop containing nucleotide triphosphate hydrolases"/>
    <property type="match status" value="2"/>
</dbReference>
<feature type="compositionally biased region" description="Polar residues" evidence="1">
    <location>
        <begin position="859"/>
        <end position="869"/>
    </location>
</feature>
<evidence type="ECO:0000256" key="1">
    <source>
        <dbReference type="SAM" id="MobiDB-lite"/>
    </source>
</evidence>
<organism evidence="3 4">
    <name type="scientific">Lacipirellula limnantheis</name>
    <dbReference type="NCBI Taxonomy" id="2528024"/>
    <lineage>
        <taxon>Bacteria</taxon>
        <taxon>Pseudomonadati</taxon>
        <taxon>Planctomycetota</taxon>
        <taxon>Planctomycetia</taxon>
        <taxon>Pirellulales</taxon>
        <taxon>Lacipirellulaceae</taxon>
        <taxon>Lacipirellula</taxon>
    </lineage>
</organism>
<evidence type="ECO:0000313" key="4">
    <source>
        <dbReference type="Proteomes" id="UP000317909"/>
    </source>
</evidence>
<dbReference type="SUPFAM" id="SSF52540">
    <property type="entry name" value="P-loop containing nucleoside triphosphate hydrolases"/>
    <property type="match status" value="2"/>
</dbReference>
<dbReference type="RefSeq" id="WP_145430454.1">
    <property type="nucleotide sequence ID" value="NZ_CP036339.1"/>
</dbReference>
<dbReference type="CDD" id="cd17933">
    <property type="entry name" value="DEXSc_RecD-like"/>
    <property type="match status" value="1"/>
</dbReference>
<name>A0A517TSE7_9BACT</name>
<dbReference type="OrthoDB" id="1826980at2"/>
<dbReference type="NCBIfam" id="NF041492">
    <property type="entry name" value="MobF"/>
    <property type="match status" value="1"/>
</dbReference>
<dbReference type="InterPro" id="IPR051055">
    <property type="entry name" value="PIF1_helicase"/>
</dbReference>
<dbReference type="EMBL" id="CP036339">
    <property type="protein sequence ID" value="QDT71289.1"/>
    <property type="molecule type" value="Genomic_DNA"/>
</dbReference>
<dbReference type="InterPro" id="IPR014059">
    <property type="entry name" value="TraI/TrwC_relax"/>
</dbReference>
<dbReference type="AlphaFoldDB" id="A0A517TSE7"/>